<keyword evidence="2" id="KW-0479">Metal-binding</keyword>
<dbReference type="Proteomes" id="UP001594351">
    <property type="component" value="Unassembled WGS sequence"/>
</dbReference>
<dbReference type="EMBL" id="JBHPBY010000025">
    <property type="protein sequence ID" value="MFC1849196.1"/>
    <property type="molecule type" value="Genomic_DNA"/>
</dbReference>
<dbReference type="PROSITE" id="PS51918">
    <property type="entry name" value="RADICAL_SAM"/>
    <property type="match status" value="1"/>
</dbReference>
<dbReference type="InterPro" id="IPR050377">
    <property type="entry name" value="Radical_SAM_PqqE_MftC-like"/>
</dbReference>
<accession>A0ABV6YSV4</accession>
<dbReference type="InterPro" id="IPR023885">
    <property type="entry name" value="4Fe4S-binding_SPASM_dom"/>
</dbReference>
<keyword evidence="3" id="KW-0408">Iron</keyword>
<keyword evidence="7" id="KW-1185">Reference proteome</keyword>
<feature type="domain" description="Radical SAM core" evidence="5">
    <location>
        <begin position="24"/>
        <end position="245"/>
    </location>
</feature>
<dbReference type="InterPro" id="IPR007197">
    <property type="entry name" value="rSAM"/>
</dbReference>
<gene>
    <name evidence="6" type="ORF">ACFL27_03205</name>
</gene>
<dbReference type="Gene3D" id="3.20.20.70">
    <property type="entry name" value="Aldolase class I"/>
    <property type="match status" value="1"/>
</dbReference>
<dbReference type="SUPFAM" id="SSF102114">
    <property type="entry name" value="Radical SAM enzymes"/>
    <property type="match status" value="1"/>
</dbReference>
<proteinExistence type="predicted"/>
<keyword evidence="4" id="KW-0411">Iron-sulfur</keyword>
<dbReference type="PANTHER" id="PTHR11228">
    <property type="entry name" value="RADICAL SAM DOMAIN PROTEIN"/>
    <property type="match status" value="1"/>
</dbReference>
<evidence type="ECO:0000313" key="6">
    <source>
        <dbReference type="EMBL" id="MFC1849196.1"/>
    </source>
</evidence>
<dbReference type="InterPro" id="IPR013785">
    <property type="entry name" value="Aldolase_TIM"/>
</dbReference>
<evidence type="ECO:0000313" key="7">
    <source>
        <dbReference type="Proteomes" id="UP001594351"/>
    </source>
</evidence>
<dbReference type="PANTHER" id="PTHR11228:SF7">
    <property type="entry name" value="PQQA PEPTIDE CYCLASE"/>
    <property type="match status" value="1"/>
</dbReference>
<evidence type="ECO:0000256" key="4">
    <source>
        <dbReference type="ARBA" id="ARBA00023014"/>
    </source>
</evidence>
<evidence type="ECO:0000259" key="5">
    <source>
        <dbReference type="PROSITE" id="PS51918"/>
    </source>
</evidence>
<dbReference type="Pfam" id="PF13186">
    <property type="entry name" value="SPASM"/>
    <property type="match status" value="1"/>
</dbReference>
<organism evidence="6 7">
    <name type="scientific">candidate division CSSED10-310 bacterium</name>
    <dbReference type="NCBI Taxonomy" id="2855610"/>
    <lineage>
        <taxon>Bacteria</taxon>
        <taxon>Bacteria division CSSED10-310</taxon>
    </lineage>
</organism>
<dbReference type="CDD" id="cd01335">
    <property type="entry name" value="Radical_SAM"/>
    <property type="match status" value="1"/>
</dbReference>
<dbReference type="InterPro" id="IPR058240">
    <property type="entry name" value="rSAM_sf"/>
</dbReference>
<protein>
    <submittedName>
        <fullName evidence="6">Radical SAM/SPASM domain-containing protein</fullName>
    </submittedName>
</protein>
<dbReference type="SFLD" id="SFLDS00029">
    <property type="entry name" value="Radical_SAM"/>
    <property type="match status" value="1"/>
</dbReference>
<name>A0ABV6YSV4_UNCC1</name>
<evidence type="ECO:0000256" key="2">
    <source>
        <dbReference type="ARBA" id="ARBA00022723"/>
    </source>
</evidence>
<reference evidence="6 7" key="1">
    <citation type="submission" date="2024-09" db="EMBL/GenBank/DDBJ databases">
        <title>Laminarin stimulates single cell rates of sulfate reduction while oxygen inhibits transcriptomic activity in coastal marine sediment.</title>
        <authorList>
            <person name="Lindsay M."/>
            <person name="Orcutt B."/>
            <person name="Emerson D."/>
            <person name="Stepanauskas R."/>
            <person name="D'Angelo T."/>
        </authorList>
    </citation>
    <scope>NUCLEOTIDE SEQUENCE [LARGE SCALE GENOMIC DNA]</scope>
    <source>
        <strain evidence="6">SAG AM-311-K15</strain>
    </source>
</reference>
<evidence type="ECO:0000256" key="3">
    <source>
        <dbReference type="ARBA" id="ARBA00023004"/>
    </source>
</evidence>
<sequence length="374" mass="43865">MRNMTSPIYRTIEKTVIPLLPLFSRNRPVLIALFITDLCNLHCVHCFSSSENKSPLKQELTIDEIEKISLNLPLFPWLLITGGEPFMREDVSEITRIFLLNNRVTNITIPTNGMFPDKIVNWIRETEKFRLTTQYNLNFSIHGLSEMHDLITGIKGSFKRLMKTVSLIQSDVDKRSDLRIVFNVTLMQKNQDHLESALIFLKSKFPTSRINLGVVRGKPRDPEQKLIAPEKYLLAARYIVKHPYHDLKSSWLNRFFSMRDRMVLKRIYQTLKKTVSYRPCLAGRLSLVINESGDVFACELLDQTLGNLRDYQYQFQKLWHSQARYEILKKIKEARCSCPHECNQIVNNVYNPNLLLRHTLYSLFRDPGRKRFWA</sequence>
<dbReference type="Pfam" id="PF04055">
    <property type="entry name" value="Radical_SAM"/>
    <property type="match status" value="1"/>
</dbReference>
<dbReference type="SFLD" id="SFLDG01067">
    <property type="entry name" value="SPASM/twitch_domain_containing"/>
    <property type="match status" value="1"/>
</dbReference>
<evidence type="ECO:0000256" key="1">
    <source>
        <dbReference type="ARBA" id="ARBA00022691"/>
    </source>
</evidence>
<comment type="caution">
    <text evidence="6">The sequence shown here is derived from an EMBL/GenBank/DDBJ whole genome shotgun (WGS) entry which is preliminary data.</text>
</comment>
<keyword evidence="1" id="KW-0949">S-adenosyl-L-methionine</keyword>